<reference evidence="4" key="1">
    <citation type="journal article" date="2012" name="Nature">
        <title>A physical, genetic and functional sequence assembly of the barley genome.</title>
        <authorList>
            <consortium name="The International Barley Genome Sequencing Consortium"/>
            <person name="Mayer K.F."/>
            <person name="Waugh R."/>
            <person name="Brown J.W."/>
            <person name="Schulman A."/>
            <person name="Langridge P."/>
            <person name="Platzer M."/>
            <person name="Fincher G.B."/>
            <person name="Muehlbauer G.J."/>
            <person name="Sato K."/>
            <person name="Close T.J."/>
            <person name="Wise R.P."/>
            <person name="Stein N."/>
        </authorList>
    </citation>
    <scope>NUCLEOTIDE SEQUENCE [LARGE SCALE GENOMIC DNA]</scope>
    <source>
        <strain evidence="4">cv. Morex</strain>
    </source>
</reference>
<dbReference type="KEGG" id="hvg:123401050"/>
<name>A0A8I6Y9E3_HORVV</name>
<feature type="compositionally biased region" description="Basic and acidic residues" evidence="2">
    <location>
        <begin position="598"/>
        <end position="631"/>
    </location>
</feature>
<proteinExistence type="inferred from homology"/>
<dbReference type="RefSeq" id="XP_044950700.1">
    <property type="nucleotide sequence ID" value="XM_045094765.1"/>
</dbReference>
<dbReference type="FunFam" id="1.20.1260.60:FF:000002">
    <property type="entry name" value="Vacuolar protein sorting-associated protein IST1"/>
    <property type="match status" value="1"/>
</dbReference>
<organism evidence="3 4">
    <name type="scientific">Hordeum vulgare subsp. vulgare</name>
    <name type="common">Domesticated barley</name>
    <dbReference type="NCBI Taxonomy" id="112509"/>
    <lineage>
        <taxon>Eukaryota</taxon>
        <taxon>Viridiplantae</taxon>
        <taxon>Streptophyta</taxon>
        <taxon>Embryophyta</taxon>
        <taxon>Tracheophyta</taxon>
        <taxon>Spermatophyta</taxon>
        <taxon>Magnoliopsida</taxon>
        <taxon>Liliopsida</taxon>
        <taxon>Poales</taxon>
        <taxon>Poaceae</taxon>
        <taxon>BOP clade</taxon>
        <taxon>Pooideae</taxon>
        <taxon>Triticodae</taxon>
        <taxon>Triticeae</taxon>
        <taxon>Hordeinae</taxon>
        <taxon>Hordeum</taxon>
    </lineage>
</organism>
<sequence>MFDSLLNSKFYNKCKHATKCTRTRLDLVRKKKQAMVKFLRKDVADLLTNGLESHAFGRMEGLIVEMNQASCYDMIEQYCDYIGKQLNNLQKQSECPHEALEAVSTLIFAAARYPDLPELCELRHVFTEKYGASIEPFVSSEFVQKLQNKSFTKEEKLQVIEDVADEFAIPFNTRTFELKISGAPPNKNELLKKGSFNGVEVEASGRNGHRVDKHAALERKSKSIPDGREWKQEFQLKPKDIHVVPDYIGQVGEKSRKNYPDKPIEKKHLDNDVPPVDMMRRNGHQKEMNKDEKKGGQSWRELMNAEELDLNGSKKQEVAVAKPAQREMKKIVPPYTDLKGTEKKDGAEKANGKGYHRTNMAGGTDHNWGHADLGLKTLGLEKQETESAGTLNVNGNGKTVNKVPPYSKPYRPASEKSAEDDNIGVYNRGRHMGEFGQPVQDRQQMPEKLVNMRPPYVKPSSNTKSVHETPTDESANGYKLNGSEATGHWRDGLVDDDGAPRPVSVRRKSSRPPTHGSLHDEATNDEKATNQAPGGRTRRPSSRNGSQDDYERRKHSSRRNGSTSGSDYQTEEDETDTAIDFGNLLPRAPRKHRSRSAHPREGGGHDDEERMMDKLLRHYSKKGMEREEEHRTRTKSRIPRPRPDQPADGNNRDGAPSHPERTVSLPAESGSPVARTKAPAPARSTSLQQDTSRGNVHPRMPDFDELAARISAMKRA</sequence>
<keyword evidence="4" id="KW-1185">Reference proteome</keyword>
<dbReference type="OrthoDB" id="29853at2759"/>
<dbReference type="PANTHER" id="PTHR12161:SF14">
    <property type="entry name" value="REGULATOR OF VPS4 ACTIVITY IN THE MVB PATHWAY PROTEIN"/>
    <property type="match status" value="1"/>
</dbReference>
<evidence type="ECO:0008006" key="5">
    <source>
        <dbReference type="Google" id="ProtNLM"/>
    </source>
</evidence>
<feature type="compositionally biased region" description="Basic and acidic residues" evidence="2">
    <location>
        <begin position="253"/>
        <end position="271"/>
    </location>
</feature>
<protein>
    <recommendedName>
        <fullName evidence="5">IST1-like protein</fullName>
    </recommendedName>
</protein>
<accession>A0A8I6Y9E3</accession>
<dbReference type="EnsemblPlants" id="HORVU.MOREX.r3.6HG0564690.1">
    <property type="protein sequence ID" value="HORVU.MOREX.r3.6HG0564690.1"/>
    <property type="gene ID" value="HORVU.MOREX.r3.6HG0564690"/>
</dbReference>
<feature type="compositionally biased region" description="Polar residues" evidence="2">
    <location>
        <begin position="559"/>
        <end position="568"/>
    </location>
</feature>
<dbReference type="SMR" id="A0A8I6Y9E3"/>
<evidence type="ECO:0000256" key="1">
    <source>
        <dbReference type="ARBA" id="ARBA00005536"/>
    </source>
</evidence>
<dbReference type="InterPro" id="IPR005061">
    <property type="entry name" value="Ist1"/>
</dbReference>
<dbReference type="GO" id="GO:0008104">
    <property type="term" value="P:intracellular protein localization"/>
    <property type="evidence" value="ECO:0000318"/>
    <property type="project" value="GO_Central"/>
</dbReference>
<dbReference type="Proteomes" id="UP000011116">
    <property type="component" value="Chromosome 6H"/>
</dbReference>
<evidence type="ECO:0000313" key="3">
    <source>
        <dbReference type="EnsemblPlants" id="HORVU.MOREX.r3.6HG0564690.1"/>
    </source>
</evidence>
<dbReference type="Gramene" id="HORVU.MOREX.r3.6HG0564690.1">
    <property type="protein sequence ID" value="HORVU.MOREX.r3.6HG0564690.1"/>
    <property type="gene ID" value="HORVU.MOREX.r3.6HG0564690"/>
</dbReference>
<feature type="compositionally biased region" description="Basic residues" evidence="2">
    <location>
        <begin position="588"/>
        <end position="597"/>
    </location>
</feature>
<feature type="region of interest" description="Disordered" evidence="2">
    <location>
        <begin position="253"/>
        <end position="296"/>
    </location>
</feature>
<feature type="compositionally biased region" description="Basic and acidic residues" evidence="2">
    <location>
        <begin position="339"/>
        <end position="351"/>
    </location>
</feature>
<dbReference type="AlphaFoldDB" id="A0A8I6Y9E3"/>
<feature type="compositionally biased region" description="Low complexity" evidence="2">
    <location>
        <begin position="389"/>
        <end position="403"/>
    </location>
</feature>
<dbReference type="Gramene" id="HORVU.MOREX.r2.6HG0468070.1">
    <property type="protein sequence ID" value="HORVU.MOREX.r2.6HG0468070.1"/>
    <property type="gene ID" value="HORVU.MOREX.r2.6HG0468070"/>
</dbReference>
<dbReference type="GeneID" id="123401050"/>
<feature type="compositionally biased region" description="Polar residues" evidence="2">
    <location>
        <begin position="683"/>
        <end position="694"/>
    </location>
</feature>
<dbReference type="Pfam" id="PF03398">
    <property type="entry name" value="Ist1"/>
    <property type="match status" value="1"/>
</dbReference>
<gene>
    <name evidence="3" type="primary">LOC123401050</name>
</gene>
<reference evidence="3" key="3">
    <citation type="submission" date="2022-01" db="UniProtKB">
        <authorList>
            <consortium name="EnsemblPlants"/>
        </authorList>
    </citation>
    <scope>IDENTIFICATION</scope>
    <source>
        <strain evidence="3">subsp. vulgare</strain>
    </source>
</reference>
<reference evidence="3" key="2">
    <citation type="submission" date="2020-10" db="EMBL/GenBank/DDBJ databases">
        <authorList>
            <person name="Scholz U."/>
            <person name="Mascher M."/>
            <person name="Fiebig A."/>
        </authorList>
    </citation>
    <scope>NUCLEOTIDE SEQUENCE [LARGE SCALE GENOMIC DNA]</scope>
    <source>
        <strain evidence="3">cv. Morex</strain>
    </source>
</reference>
<dbReference type="Gene3D" id="1.20.1260.60">
    <property type="entry name" value="Vacuolar protein sorting-associated protein Ist1"/>
    <property type="match status" value="1"/>
</dbReference>
<feature type="region of interest" description="Disordered" evidence="2">
    <location>
        <begin position="386"/>
        <end position="702"/>
    </location>
</feature>
<feature type="region of interest" description="Disordered" evidence="2">
    <location>
        <begin position="336"/>
        <end position="363"/>
    </location>
</feature>
<evidence type="ECO:0000256" key="2">
    <source>
        <dbReference type="SAM" id="MobiDB-lite"/>
    </source>
</evidence>
<feature type="compositionally biased region" description="Basic and acidic residues" evidence="2">
    <location>
        <begin position="517"/>
        <end position="528"/>
    </location>
</feature>
<evidence type="ECO:0000313" key="4">
    <source>
        <dbReference type="Proteomes" id="UP000011116"/>
    </source>
</evidence>
<feature type="compositionally biased region" description="Basic and acidic residues" evidence="2">
    <location>
        <begin position="278"/>
        <end position="295"/>
    </location>
</feature>
<dbReference type="GO" id="GO:0015031">
    <property type="term" value="P:protein transport"/>
    <property type="evidence" value="ECO:0007669"/>
    <property type="project" value="InterPro"/>
</dbReference>
<dbReference type="InterPro" id="IPR042277">
    <property type="entry name" value="IST1-like"/>
</dbReference>
<comment type="similarity">
    <text evidence="1">Belongs to the IST1 family.</text>
</comment>
<dbReference type="PANTHER" id="PTHR12161">
    <property type="entry name" value="IST1 FAMILY MEMBER"/>
    <property type="match status" value="1"/>
</dbReference>